<dbReference type="CDD" id="cd22954">
    <property type="entry name" value="PLL_lectin"/>
    <property type="match status" value="1"/>
</dbReference>
<dbReference type="EMBL" id="SJKB01000001">
    <property type="protein sequence ID" value="TCC66515.1"/>
    <property type="molecule type" value="Genomic_DNA"/>
</dbReference>
<comment type="similarity">
    <text evidence="1">Belongs to the peptidase M43B family.</text>
</comment>
<dbReference type="PANTHER" id="PTHR47466">
    <property type="match status" value="1"/>
</dbReference>
<keyword evidence="13" id="KW-1185">Reference proteome</keyword>
<evidence type="ECO:0000256" key="6">
    <source>
        <dbReference type="ARBA" id="ARBA00022833"/>
    </source>
</evidence>
<name>A0A4R0LBY2_9ACTN</name>
<evidence type="ECO:0000256" key="9">
    <source>
        <dbReference type="SAM" id="MobiDB-lite"/>
    </source>
</evidence>
<comment type="caution">
    <text evidence="12">The sequence shown here is derived from an EMBL/GenBank/DDBJ whole genome shotgun (WGS) entry which is preliminary data.</text>
</comment>
<evidence type="ECO:0000256" key="2">
    <source>
        <dbReference type="ARBA" id="ARBA00022670"/>
    </source>
</evidence>
<evidence type="ECO:0000256" key="3">
    <source>
        <dbReference type="ARBA" id="ARBA00022723"/>
    </source>
</evidence>
<dbReference type="InterPro" id="IPR008754">
    <property type="entry name" value="Peptidase_M43"/>
</dbReference>
<feature type="region of interest" description="Disordered" evidence="9">
    <location>
        <begin position="668"/>
        <end position="688"/>
    </location>
</feature>
<dbReference type="InterPro" id="IPR024079">
    <property type="entry name" value="MetalloPept_cat_dom_sf"/>
</dbReference>
<keyword evidence="8" id="KW-1015">Disulfide bond</keyword>
<dbReference type="CDD" id="cd04275">
    <property type="entry name" value="ZnMc_pappalysin_like"/>
    <property type="match status" value="1"/>
</dbReference>
<dbReference type="GO" id="GO:0046872">
    <property type="term" value="F:metal ion binding"/>
    <property type="evidence" value="ECO:0007669"/>
    <property type="project" value="UniProtKB-KW"/>
</dbReference>
<dbReference type="Gene3D" id="2.120.10.70">
    <property type="entry name" value="Fucose-specific lectin"/>
    <property type="match status" value="3"/>
</dbReference>
<dbReference type="Pfam" id="PF05572">
    <property type="entry name" value="Peptidase_M43"/>
    <property type="match status" value="1"/>
</dbReference>
<gene>
    <name evidence="12" type="ORF">E0H73_00260</name>
</gene>
<keyword evidence="2 12" id="KW-0645">Protease</keyword>
<evidence type="ECO:0000259" key="11">
    <source>
        <dbReference type="Pfam" id="PF26607"/>
    </source>
</evidence>
<feature type="compositionally biased region" description="Polar residues" evidence="9">
    <location>
        <begin position="127"/>
        <end position="140"/>
    </location>
</feature>
<evidence type="ECO:0000256" key="4">
    <source>
        <dbReference type="ARBA" id="ARBA00022729"/>
    </source>
</evidence>
<evidence type="ECO:0000259" key="10">
    <source>
        <dbReference type="Pfam" id="PF05572"/>
    </source>
</evidence>
<dbReference type="Pfam" id="PF26607">
    <property type="entry name" value="DUF8189"/>
    <property type="match status" value="1"/>
</dbReference>
<proteinExistence type="inferred from homology"/>
<keyword evidence="6" id="KW-0862">Zinc</keyword>
<evidence type="ECO:0000256" key="1">
    <source>
        <dbReference type="ARBA" id="ARBA00008721"/>
    </source>
</evidence>
<keyword evidence="3" id="KW-0479">Metal-binding</keyword>
<evidence type="ECO:0000313" key="12">
    <source>
        <dbReference type="EMBL" id="TCC66515.1"/>
    </source>
</evidence>
<dbReference type="SUPFAM" id="SSF89372">
    <property type="entry name" value="Fucose-specific lectin"/>
    <property type="match status" value="2"/>
</dbReference>
<sequence length="688" mass="74478">MSGTDGRIENPTRRQCGVMDVHRRLLSTSPEYAAARSAIENATSLYAAGPPRFTGIARIPCVVHVVWNTATQNISQAQIDSQIDVLNRDFRATNSDIGIVPAAFTGLIADSRIEFYLATVDPNGNPTGGVTRTQTSTASFGTDDKVKKSSTGGIDPWPTDRYLNIWVCQLGGGLLGYAQFPGGPANTDGVVILHSGFGTNGTAAAPFDLGRTTTHEVGHYLNLFHIWGDDGSGCSGSDECADTPNAAGPNFGVPTFPHVTCSNGPNGDLFYDYMDYTDDRGMVMFTNDQATRMEACLDTVRTNLPTYAGAGAGTPEPAGSVVSWGANRLDAFVLGTDLAMYHKWWDGSSWGPSVAGYEYMGGVCMSAPEVASWGPDRLDAFVLGTDHALYHKWWDGSNWGPSVTGYEYLGGVCMSPPRLATWGPNRLDAFVLGTDRALYHKWYDGAGSGWGPSVTGYEYLGGICMSPPEVVAWGSDRLDMFVLGTDNAVYHKWWDGSNWGPSATDYEYLGGVCASPPRVVAWGENRLDMFVLGTDFALYHKWWDGSAWSDWEYLGGVCTTAPTVVSWDANRLDVFVLGTDSALYHKWWDGSAWGPSVTEYEYMGGVCTDEPRVVSWAPNRLDVFVTGTDKQLYHKWWDGSNWGPGITGYEPLGGVISDFRATVPSTVPESMPASGTMPGATMEQAVLR</sequence>
<dbReference type="SUPFAM" id="SSF55486">
    <property type="entry name" value="Metalloproteases ('zincins'), catalytic domain"/>
    <property type="match status" value="1"/>
</dbReference>
<feature type="region of interest" description="Disordered" evidence="9">
    <location>
        <begin position="127"/>
        <end position="152"/>
    </location>
</feature>
<evidence type="ECO:0000256" key="5">
    <source>
        <dbReference type="ARBA" id="ARBA00022801"/>
    </source>
</evidence>
<protein>
    <submittedName>
        <fullName evidence="12">Zinc metalloprotease</fullName>
    </submittedName>
</protein>
<organism evidence="12 13">
    <name type="scientific">Kribbella pittospori</name>
    <dbReference type="NCBI Taxonomy" id="722689"/>
    <lineage>
        <taxon>Bacteria</taxon>
        <taxon>Bacillati</taxon>
        <taxon>Actinomycetota</taxon>
        <taxon>Actinomycetes</taxon>
        <taxon>Propionibacteriales</taxon>
        <taxon>Kribbellaceae</taxon>
        <taxon>Kribbella</taxon>
    </lineage>
</organism>
<dbReference type="GO" id="GO:0006508">
    <property type="term" value="P:proteolysis"/>
    <property type="evidence" value="ECO:0007669"/>
    <property type="project" value="UniProtKB-KW"/>
</dbReference>
<dbReference type="Gene3D" id="3.40.390.10">
    <property type="entry name" value="Collagenase (Catalytic Domain)"/>
    <property type="match status" value="1"/>
</dbReference>
<dbReference type="Proteomes" id="UP000291144">
    <property type="component" value="Unassembled WGS sequence"/>
</dbReference>
<reference evidence="12 13" key="1">
    <citation type="submission" date="2019-02" db="EMBL/GenBank/DDBJ databases">
        <title>Kribbella capetownensis sp. nov. and Kribbella speibonae sp. nov., isolated from soil.</title>
        <authorList>
            <person name="Curtis S.M."/>
            <person name="Norton I."/>
            <person name="Everest G.J."/>
            <person name="Meyers P.R."/>
        </authorList>
    </citation>
    <scope>NUCLEOTIDE SEQUENCE [LARGE SCALE GENOMIC DNA]</scope>
    <source>
        <strain evidence="12 13">NRRL B-24813</strain>
    </source>
</reference>
<keyword evidence="4" id="KW-0732">Signal</keyword>
<evidence type="ECO:0000256" key="8">
    <source>
        <dbReference type="ARBA" id="ARBA00023157"/>
    </source>
</evidence>
<feature type="domain" description="PLL-like beta propeller" evidence="11">
    <location>
        <begin position="400"/>
        <end position="657"/>
    </location>
</feature>
<keyword evidence="5" id="KW-0378">Hydrolase</keyword>
<dbReference type="OrthoDB" id="6278496at2"/>
<evidence type="ECO:0000313" key="13">
    <source>
        <dbReference type="Proteomes" id="UP000291144"/>
    </source>
</evidence>
<accession>A0A4R0LBY2</accession>
<keyword evidence="7 12" id="KW-0482">Metalloprotease</keyword>
<dbReference type="InterPro" id="IPR058502">
    <property type="entry name" value="PLL-like_beta-prop"/>
</dbReference>
<dbReference type="AlphaFoldDB" id="A0A4R0LBY2"/>
<dbReference type="GO" id="GO:0008237">
    <property type="term" value="F:metallopeptidase activity"/>
    <property type="evidence" value="ECO:0007669"/>
    <property type="project" value="UniProtKB-KW"/>
</dbReference>
<dbReference type="PANTHER" id="PTHR47466:SF1">
    <property type="entry name" value="METALLOPROTEASE MEP1 (AFU_ORTHOLOGUE AFUA_1G07730)-RELATED"/>
    <property type="match status" value="1"/>
</dbReference>
<feature type="domain" description="Peptidase M43 pregnancy-associated plasma-A" evidence="10">
    <location>
        <begin position="155"/>
        <end position="298"/>
    </location>
</feature>
<evidence type="ECO:0000256" key="7">
    <source>
        <dbReference type="ARBA" id="ARBA00023049"/>
    </source>
</evidence>